<accession>A0ABM3KNJ0</accession>
<feature type="region of interest" description="Disordered" evidence="1">
    <location>
        <begin position="1"/>
        <end position="53"/>
    </location>
</feature>
<dbReference type="Proteomes" id="UP001652600">
    <property type="component" value="Chromosome 4"/>
</dbReference>
<evidence type="ECO:0000313" key="2">
    <source>
        <dbReference type="Proteomes" id="UP001652600"/>
    </source>
</evidence>
<protein>
    <submittedName>
        <fullName evidence="3">Uncharacterized protein LOC127148955</fullName>
    </submittedName>
</protein>
<dbReference type="RefSeq" id="XP_050939351.1">
    <property type="nucleotide sequence ID" value="XM_051083394.1"/>
</dbReference>
<feature type="region of interest" description="Disordered" evidence="1">
    <location>
        <begin position="180"/>
        <end position="245"/>
    </location>
</feature>
<feature type="region of interest" description="Disordered" evidence="1">
    <location>
        <begin position="139"/>
        <end position="164"/>
    </location>
</feature>
<reference evidence="3" key="1">
    <citation type="submission" date="2025-08" db="UniProtKB">
        <authorList>
            <consortium name="RefSeq"/>
        </authorList>
    </citation>
    <scope>IDENTIFICATION</scope>
    <source>
        <tissue evidence="3">Stem</tissue>
    </source>
</reference>
<evidence type="ECO:0000256" key="1">
    <source>
        <dbReference type="SAM" id="MobiDB-lite"/>
    </source>
</evidence>
<sequence>MVNTRKGSYMVKSSEDEPAAQISSPSVQKVKMRGRRFKSTSPRRLYRLPSKKSQAEVSSRLFESLLETVDSPNPASLGAHAPNVPKSRLTNMDSDDLDDVPLARLLKKTIVSKESSSTEGVFVPTPGIQHTLNVQPGPLIHSPSVRSPLSEPLPSEPNIAHASVPGDVSVALEVRTDVHNDEDELDPPNPDDHSEKFSVAADNNPTAPFASHEIPDESQSAKKKSQQNQHNITTKTGRKKIPPNVPPVPIDGISFHLEESVQCWKFVVQRSFLRNDVALNCSLSSPSTKVLASALSGGTLSSWPVNGTPAVAISVKYAILHKIDIANWFPSSHASNVSAALGTFVYRICNNDTVDTDTFIYNQLLRHVGSFGAKIPIALPRFFFSLLLHLNVTVITASDVPRSDPKTLSLSYRLFQGSHVLDIDHDVHPSQGLCIFDTSDWDEFADGFFIDRELASRIVNSLTAESRALSNSINMLSKRRLEVDSLIRHLKTFAPFTSRRDHGSD</sequence>
<name>A0ABM3KNJ0_CUCME</name>
<proteinExistence type="predicted"/>
<gene>
    <name evidence="3" type="primary">LOC127148955</name>
</gene>
<feature type="region of interest" description="Disordered" evidence="1">
    <location>
        <begin position="71"/>
        <end position="96"/>
    </location>
</feature>
<dbReference type="GeneID" id="127148955"/>
<keyword evidence="2" id="KW-1185">Reference proteome</keyword>
<feature type="compositionally biased region" description="Low complexity" evidence="1">
    <location>
        <begin position="142"/>
        <end position="157"/>
    </location>
</feature>
<evidence type="ECO:0000313" key="3">
    <source>
        <dbReference type="RefSeq" id="XP_050939351.1"/>
    </source>
</evidence>
<organism evidence="2 3">
    <name type="scientific">Cucumis melo</name>
    <name type="common">Muskmelon</name>
    <dbReference type="NCBI Taxonomy" id="3656"/>
    <lineage>
        <taxon>Eukaryota</taxon>
        <taxon>Viridiplantae</taxon>
        <taxon>Streptophyta</taxon>
        <taxon>Embryophyta</taxon>
        <taxon>Tracheophyta</taxon>
        <taxon>Spermatophyta</taxon>
        <taxon>Magnoliopsida</taxon>
        <taxon>eudicotyledons</taxon>
        <taxon>Gunneridae</taxon>
        <taxon>Pentapetalae</taxon>
        <taxon>rosids</taxon>
        <taxon>fabids</taxon>
        <taxon>Cucurbitales</taxon>
        <taxon>Cucurbitaceae</taxon>
        <taxon>Benincaseae</taxon>
        <taxon>Cucumis</taxon>
    </lineage>
</organism>